<dbReference type="STRING" id="83771.SAMN02910357_02475"/>
<name>A0A1T4VCK9_9GAMM</name>
<keyword evidence="2" id="KW-0812">Transmembrane</keyword>
<feature type="compositionally biased region" description="Polar residues" evidence="1">
    <location>
        <begin position="97"/>
        <end position="115"/>
    </location>
</feature>
<organism evidence="3 4">
    <name type="scientific">Succinivibrio dextrinosolvens DSM 3072</name>
    <dbReference type="NCBI Taxonomy" id="1123324"/>
    <lineage>
        <taxon>Bacteria</taxon>
        <taxon>Pseudomonadati</taxon>
        <taxon>Pseudomonadota</taxon>
        <taxon>Gammaproteobacteria</taxon>
        <taxon>Aeromonadales</taxon>
        <taxon>Succinivibrionaceae</taxon>
        <taxon>Succinivibrio</taxon>
    </lineage>
</organism>
<keyword evidence="4" id="KW-1185">Reference proteome</keyword>
<dbReference type="RefSeq" id="WP_078928787.1">
    <property type="nucleotide sequence ID" value="NZ_FUXX01000019.1"/>
</dbReference>
<dbReference type="Proteomes" id="UP000242432">
    <property type="component" value="Unassembled WGS sequence"/>
</dbReference>
<dbReference type="AlphaFoldDB" id="A0A1T4VCK9"/>
<feature type="region of interest" description="Disordered" evidence="1">
    <location>
        <begin position="91"/>
        <end position="115"/>
    </location>
</feature>
<evidence type="ECO:0000256" key="1">
    <source>
        <dbReference type="SAM" id="MobiDB-lite"/>
    </source>
</evidence>
<keyword evidence="2" id="KW-1133">Transmembrane helix</keyword>
<reference evidence="4" key="1">
    <citation type="submission" date="2017-02" db="EMBL/GenBank/DDBJ databases">
        <authorList>
            <person name="Varghese N."/>
            <person name="Submissions S."/>
        </authorList>
    </citation>
    <scope>NUCLEOTIDE SEQUENCE [LARGE SCALE GENOMIC DNA]</scope>
    <source>
        <strain evidence="4">DSM 3072</strain>
    </source>
</reference>
<evidence type="ECO:0000313" key="3">
    <source>
        <dbReference type="EMBL" id="SKA62704.1"/>
    </source>
</evidence>
<protein>
    <submittedName>
        <fullName evidence="3">Uncharacterized protein</fullName>
    </submittedName>
</protein>
<evidence type="ECO:0000313" key="4">
    <source>
        <dbReference type="Proteomes" id="UP000242432"/>
    </source>
</evidence>
<feature type="region of interest" description="Disordered" evidence="1">
    <location>
        <begin position="1"/>
        <end position="24"/>
    </location>
</feature>
<sequence>MNKTKSEIDPPVSSNYPDDSFVSDDEIEDLTRMDYDRSVIMNMAGPMNAKKAVSMIHRIMGEKEKKHPLKPKYIRQDILDKIKDLEAEFEKEKLENSESTENPEDSSLSKEISSVQPDKLDNADASIASHEPQARFYAKAMQNVNRINGERAVILGKIARNFKLFVVVAALFAGYFVYTVYTRNDDALAVRGIKNKLPMKLDEHATLNDIALSEKSFFLDIILSKTAFFDAENKDDALDLYIKKTSDNFCKIQTFSDMIKSGKKISVVLNAEDGSFSKSFTVEHCEK</sequence>
<accession>A0A1T4VCK9</accession>
<dbReference type="EMBL" id="FUXX01000019">
    <property type="protein sequence ID" value="SKA62704.1"/>
    <property type="molecule type" value="Genomic_DNA"/>
</dbReference>
<keyword evidence="2" id="KW-0472">Membrane</keyword>
<feature type="transmembrane region" description="Helical" evidence="2">
    <location>
        <begin position="164"/>
        <end position="181"/>
    </location>
</feature>
<evidence type="ECO:0000256" key="2">
    <source>
        <dbReference type="SAM" id="Phobius"/>
    </source>
</evidence>
<proteinExistence type="predicted"/>
<gene>
    <name evidence="3" type="ORF">SAMN02745213_01308</name>
</gene>